<feature type="region of interest" description="Disordered" evidence="1">
    <location>
        <begin position="222"/>
        <end position="531"/>
    </location>
</feature>
<organism evidence="2 3">
    <name type="scientific">Kutzneria viridogrisea</name>
    <dbReference type="NCBI Taxonomy" id="47990"/>
    <lineage>
        <taxon>Bacteria</taxon>
        <taxon>Bacillati</taxon>
        <taxon>Actinomycetota</taxon>
        <taxon>Actinomycetes</taxon>
        <taxon>Pseudonocardiales</taxon>
        <taxon>Pseudonocardiaceae</taxon>
        <taxon>Kutzneria</taxon>
    </lineage>
</organism>
<evidence type="ECO:0000256" key="1">
    <source>
        <dbReference type="SAM" id="MobiDB-lite"/>
    </source>
</evidence>
<proteinExistence type="predicted"/>
<evidence type="ECO:0000313" key="3">
    <source>
        <dbReference type="Proteomes" id="UP000517916"/>
    </source>
</evidence>
<feature type="compositionally biased region" description="Gly residues" evidence="1">
    <location>
        <begin position="382"/>
        <end position="456"/>
    </location>
</feature>
<sequence>MVSNGQVPSTDSARDRYHIKQYNDVPTIEQLRQQAIQEGEAKYGPLFGPLLGMLHSGEKVDQQEQQLNNGVMKRSAPGNPAIHYEGIPHQALYDQVNNGVNSGDVASAGDTWVGIGNSLAKFGDRIAGAIANSESSWTGASAESARQAIAQVANKSGEAGKASQLAGMLTHQQSSALDSVKANVPKPPANPYDPATAAQQLQAAQTDPVQYAKLADGFRQQAAQEKADHQKAAQAVQTYDQTLSTTAQSAPAFAPPPQVANPGGGETPQPGGGTPGYTGGGTGGFNPGGVGPGGGGGGYRPGGGGTGGTGGVGPGGGGWTPPGQLPGGGGSGSTGTQGTGGSTPPGTGYPPGGIMPPGGYPPGWGDPPTYGGPGPGMPGPGGPGYGLPPGGPGGSGPGGGNGPGGGRGFGPGSGTGGPGAGGPGGRGGFGAGAGAGSGAAGAGAGGAGSRGAGAGASAGAMAAEEAAGRGGLGGARGAAGQPGAGGMAGQGGKGGKKGEDGEHQRPSWLVEADPDEIFGTDEKVVPPVIGL</sequence>
<dbReference type="InterPro" id="IPR038332">
    <property type="entry name" value="PPE_sf"/>
</dbReference>
<dbReference type="RefSeq" id="WP_182838221.1">
    <property type="nucleotide sequence ID" value="NZ_BAAABQ010000057.1"/>
</dbReference>
<reference evidence="2 3" key="1">
    <citation type="submission" date="2020-08" db="EMBL/GenBank/DDBJ databases">
        <title>Genomic Encyclopedia of Archaeal and Bacterial Type Strains, Phase II (KMG-II): from individual species to whole genera.</title>
        <authorList>
            <person name="Goeker M."/>
        </authorList>
    </citation>
    <scope>NUCLEOTIDE SEQUENCE [LARGE SCALE GENOMIC DNA]</scope>
    <source>
        <strain evidence="2 3">DSM 43850</strain>
    </source>
</reference>
<dbReference type="EMBL" id="JACJID010000003">
    <property type="protein sequence ID" value="MBA8927157.1"/>
    <property type="molecule type" value="Genomic_DNA"/>
</dbReference>
<protein>
    <recommendedName>
        <fullName evidence="4">PPE family protein</fullName>
    </recommendedName>
</protein>
<gene>
    <name evidence="2" type="ORF">BC739_004363</name>
</gene>
<feature type="compositionally biased region" description="Polar residues" evidence="1">
    <location>
        <begin position="235"/>
        <end position="246"/>
    </location>
</feature>
<keyword evidence="3" id="KW-1185">Reference proteome</keyword>
<accession>A0ABR6BKK7</accession>
<feature type="compositionally biased region" description="Gly residues" evidence="1">
    <location>
        <begin position="262"/>
        <end position="343"/>
    </location>
</feature>
<dbReference type="Proteomes" id="UP000517916">
    <property type="component" value="Unassembled WGS sequence"/>
</dbReference>
<feature type="compositionally biased region" description="Basic and acidic residues" evidence="1">
    <location>
        <begin position="496"/>
        <end position="505"/>
    </location>
</feature>
<feature type="compositionally biased region" description="Gly residues" evidence="1">
    <location>
        <begin position="468"/>
        <end position="493"/>
    </location>
</feature>
<evidence type="ECO:0000313" key="2">
    <source>
        <dbReference type="EMBL" id="MBA8927157.1"/>
    </source>
</evidence>
<name>A0ABR6BKK7_9PSEU</name>
<dbReference type="Gene3D" id="1.20.1260.20">
    <property type="entry name" value="PPE superfamily"/>
    <property type="match status" value="1"/>
</dbReference>
<comment type="caution">
    <text evidence="2">The sequence shown here is derived from an EMBL/GenBank/DDBJ whole genome shotgun (WGS) entry which is preliminary data.</text>
</comment>
<evidence type="ECO:0008006" key="4">
    <source>
        <dbReference type="Google" id="ProtNLM"/>
    </source>
</evidence>